<evidence type="ECO:0000313" key="3">
    <source>
        <dbReference type="Proteomes" id="UP000277579"/>
    </source>
</evidence>
<comment type="caution">
    <text evidence="2">The sequence shown here is derived from an EMBL/GenBank/DDBJ whole genome shotgun (WGS) entry which is preliminary data.</text>
</comment>
<proteinExistence type="predicted"/>
<name>A0A495M5J0_9FLAO</name>
<gene>
    <name evidence="2" type="ORF">CLV94_2839</name>
</gene>
<keyword evidence="3" id="KW-1185">Reference proteome</keyword>
<dbReference type="AlphaFoldDB" id="A0A495M5J0"/>
<dbReference type="RefSeq" id="WP_147406635.1">
    <property type="nucleotide sequence ID" value="NZ_RBLC01000004.1"/>
</dbReference>
<evidence type="ECO:0000313" key="2">
    <source>
        <dbReference type="EMBL" id="RKS20460.1"/>
    </source>
</evidence>
<feature type="signal peptide" evidence="1">
    <location>
        <begin position="1"/>
        <end position="19"/>
    </location>
</feature>
<keyword evidence="1" id="KW-0732">Signal</keyword>
<sequence length="203" mass="22855">MKKSLLVFAFALFFCNAQSQDILDIMAKEVCSCAGGKKETLKGADSQKMQMELGLCIISSFSNHEKEVTAKYGNVMEANGAMEKLGGDVGMKMAGICPDVLMSLAEMGMSEIDSTEVEQEHSTVEGRIVEIKPEQFLTVIIKDNSGRNHTMLMLTFFEDSNLLIENKLKKNDKVSVDYWEQEFYDVKAKDFRYYKVIQGIKKI</sequence>
<organism evidence="2 3">
    <name type="scientific">Flavobacterium endophyticum</name>
    <dbReference type="NCBI Taxonomy" id="1540163"/>
    <lineage>
        <taxon>Bacteria</taxon>
        <taxon>Pseudomonadati</taxon>
        <taxon>Bacteroidota</taxon>
        <taxon>Flavobacteriia</taxon>
        <taxon>Flavobacteriales</taxon>
        <taxon>Flavobacteriaceae</taxon>
        <taxon>Flavobacterium</taxon>
    </lineage>
</organism>
<dbReference type="Proteomes" id="UP000277579">
    <property type="component" value="Unassembled WGS sequence"/>
</dbReference>
<dbReference type="OrthoDB" id="1352116at2"/>
<accession>A0A495M5J0</accession>
<reference evidence="2 3" key="1">
    <citation type="submission" date="2018-10" db="EMBL/GenBank/DDBJ databases">
        <title>Genomic Encyclopedia of Archaeal and Bacterial Type Strains, Phase II (KMG-II): from individual species to whole genera.</title>
        <authorList>
            <person name="Goeker M."/>
        </authorList>
    </citation>
    <scope>NUCLEOTIDE SEQUENCE [LARGE SCALE GENOMIC DNA]</scope>
    <source>
        <strain evidence="2 3">DSM 29537</strain>
    </source>
</reference>
<dbReference type="EMBL" id="RBLC01000004">
    <property type="protein sequence ID" value="RKS20460.1"/>
    <property type="molecule type" value="Genomic_DNA"/>
</dbReference>
<feature type="chain" id="PRO_5019751728" evidence="1">
    <location>
        <begin position="20"/>
        <end position="203"/>
    </location>
</feature>
<evidence type="ECO:0000256" key="1">
    <source>
        <dbReference type="SAM" id="SignalP"/>
    </source>
</evidence>
<protein>
    <submittedName>
        <fullName evidence="2">Uncharacterized protein</fullName>
    </submittedName>
</protein>